<keyword evidence="2" id="KW-1185">Reference proteome</keyword>
<evidence type="ECO:0000313" key="2">
    <source>
        <dbReference type="Proteomes" id="UP001341281"/>
    </source>
</evidence>
<reference evidence="1 2" key="1">
    <citation type="submission" date="2024-02" db="EMBL/GenBank/DDBJ databases">
        <title>High-quality chromosome-scale genome assembly of Pensacola bahiagrass (Paspalum notatum Flugge var. saurae).</title>
        <authorList>
            <person name="Vega J.M."/>
            <person name="Podio M."/>
            <person name="Orjuela J."/>
            <person name="Siena L.A."/>
            <person name="Pessino S.C."/>
            <person name="Combes M.C."/>
            <person name="Mariac C."/>
            <person name="Albertini E."/>
            <person name="Pupilli F."/>
            <person name="Ortiz J.P.A."/>
            <person name="Leblanc O."/>
        </authorList>
    </citation>
    <scope>NUCLEOTIDE SEQUENCE [LARGE SCALE GENOMIC DNA]</scope>
    <source>
        <strain evidence="1">R1</strain>
        <tissue evidence="1">Leaf</tissue>
    </source>
</reference>
<dbReference type="Proteomes" id="UP001341281">
    <property type="component" value="Chromosome 01"/>
</dbReference>
<protein>
    <submittedName>
        <fullName evidence="1">Uncharacterized protein</fullName>
    </submittedName>
</protein>
<evidence type="ECO:0000313" key="1">
    <source>
        <dbReference type="EMBL" id="WVZ51995.1"/>
    </source>
</evidence>
<name>A0AAQ3PKJ5_PASNO</name>
<sequence length="71" mass="7983">MSSSCVITDIVIGMGHSGGLWLLWISDFNITVDSASHNYILATASYKPTYISFILICMYGDPHHSRMDEIW</sequence>
<proteinExistence type="predicted"/>
<gene>
    <name evidence="1" type="ORF">U9M48_003091</name>
</gene>
<organism evidence="1 2">
    <name type="scientific">Paspalum notatum var. saurae</name>
    <dbReference type="NCBI Taxonomy" id="547442"/>
    <lineage>
        <taxon>Eukaryota</taxon>
        <taxon>Viridiplantae</taxon>
        <taxon>Streptophyta</taxon>
        <taxon>Embryophyta</taxon>
        <taxon>Tracheophyta</taxon>
        <taxon>Spermatophyta</taxon>
        <taxon>Magnoliopsida</taxon>
        <taxon>Liliopsida</taxon>
        <taxon>Poales</taxon>
        <taxon>Poaceae</taxon>
        <taxon>PACMAD clade</taxon>
        <taxon>Panicoideae</taxon>
        <taxon>Andropogonodae</taxon>
        <taxon>Paspaleae</taxon>
        <taxon>Paspalinae</taxon>
        <taxon>Paspalum</taxon>
    </lineage>
</organism>
<accession>A0AAQ3PKJ5</accession>
<dbReference type="EMBL" id="CP144745">
    <property type="protein sequence ID" value="WVZ51995.1"/>
    <property type="molecule type" value="Genomic_DNA"/>
</dbReference>
<dbReference type="AlphaFoldDB" id="A0AAQ3PKJ5"/>